<feature type="region of interest" description="Disordered" evidence="2">
    <location>
        <begin position="468"/>
        <end position="497"/>
    </location>
</feature>
<feature type="region of interest" description="Disordered" evidence="2">
    <location>
        <begin position="329"/>
        <end position="430"/>
    </location>
</feature>
<protein>
    <recommendedName>
        <fullName evidence="3">FHA domain-containing protein</fullName>
    </recommendedName>
</protein>
<dbReference type="GO" id="GO:0043565">
    <property type="term" value="F:sequence-specific DNA binding"/>
    <property type="evidence" value="ECO:0007669"/>
    <property type="project" value="TreeGrafter"/>
</dbReference>
<feature type="compositionally biased region" description="Polar residues" evidence="2">
    <location>
        <begin position="342"/>
        <end position="351"/>
    </location>
</feature>
<dbReference type="Pfam" id="PF00498">
    <property type="entry name" value="FHA"/>
    <property type="match status" value="1"/>
</dbReference>
<reference evidence="4" key="1">
    <citation type="submission" date="2014-09" db="EMBL/GenBank/DDBJ databases">
        <title>Draft genome sequence of an oleaginous Mucoromycotina fungus Mucor ambiguus NBRC6742.</title>
        <authorList>
            <person name="Takeda I."/>
            <person name="Yamane N."/>
            <person name="Morita T."/>
            <person name="Tamano K."/>
            <person name="Machida M."/>
            <person name="Baker S."/>
            <person name="Koike H."/>
        </authorList>
    </citation>
    <scope>NUCLEOTIDE SEQUENCE</scope>
    <source>
        <strain evidence="4">NBRC 6742</strain>
    </source>
</reference>
<dbReference type="SUPFAM" id="SSF49879">
    <property type="entry name" value="SMAD/FHA domain"/>
    <property type="match status" value="1"/>
</dbReference>
<dbReference type="GO" id="GO:0005634">
    <property type="term" value="C:nucleus"/>
    <property type="evidence" value="ECO:0007669"/>
    <property type="project" value="UniProtKB-ARBA"/>
</dbReference>
<sequence>MSTSIANASFNDSELSKGYHLLTESAHTVKVNTPSVPPNTAHRYPRLAGSNWTCYISEPRIVIGRSATVTPGQKRARKEQLVHVDFVDSNTVSRRHCEIRFSARRERWELYVYGRNGVKINHVDKKPRDKPTVLKTGSLIEINDTTFVFILPDNFIQPRYPSQRVDDDGAEEPEITTPSDHHDIGVDQELELAIVALFNKAHTDLNTNDIMAELKKIYNKPIEKETLLHMLVIHPNFHLSPDSIAMSLEESDQAKWSHIPASTSDHATTAATQKQHNGVTEPGIVTESTSNNHELSNEPTTTEKSSQLPPALLPSVSLSRLFNDGMDDGDWSVFMPDPPLDQPSQENSQQPAVAAAVTTEEESRALDQPSSLEAAPSLEEPSSLEWDNGTTPDRYNDHHNEATHPSSPQVNYATQEDQEEEPSTTLPANAPPALFRGLSIESMYSLWTSSTSSLFAFEDNLADDGSPNKRLKHTGGDGLTCSNNNSSNTTTGTETKDDSTATGIIQTNIYKEIHTRILI</sequence>
<dbReference type="InterPro" id="IPR000253">
    <property type="entry name" value="FHA_dom"/>
</dbReference>
<accession>A0A0C9LV40</accession>
<gene>
    <name evidence="4" type="ORF">MAM1_0112d05587</name>
</gene>
<feature type="compositionally biased region" description="Low complexity" evidence="2">
    <location>
        <begin position="262"/>
        <end position="272"/>
    </location>
</feature>
<dbReference type="STRING" id="91626.A0A0C9LV40"/>
<dbReference type="GO" id="GO:0060962">
    <property type="term" value="P:regulation of ribosomal protein gene transcription by RNA polymerase II"/>
    <property type="evidence" value="ECO:0007669"/>
    <property type="project" value="InterPro"/>
</dbReference>
<evidence type="ECO:0000313" key="4">
    <source>
        <dbReference type="EMBL" id="GAN06110.1"/>
    </source>
</evidence>
<dbReference type="CDD" id="cd22701">
    <property type="entry name" value="FHA_FKH1-like"/>
    <property type="match status" value="1"/>
</dbReference>
<evidence type="ECO:0000256" key="2">
    <source>
        <dbReference type="SAM" id="MobiDB-lite"/>
    </source>
</evidence>
<dbReference type="InterPro" id="IPR045178">
    <property type="entry name" value="Fhl1/FHA1"/>
</dbReference>
<dbReference type="AlphaFoldDB" id="A0A0C9LV40"/>
<feature type="compositionally biased region" description="Polar residues" evidence="2">
    <location>
        <begin position="403"/>
        <end position="415"/>
    </location>
</feature>
<organism evidence="4">
    <name type="scientific">Mucor ambiguus</name>
    <dbReference type="NCBI Taxonomy" id="91626"/>
    <lineage>
        <taxon>Eukaryota</taxon>
        <taxon>Fungi</taxon>
        <taxon>Fungi incertae sedis</taxon>
        <taxon>Mucoromycota</taxon>
        <taxon>Mucoromycotina</taxon>
        <taxon>Mucoromycetes</taxon>
        <taxon>Mucorales</taxon>
        <taxon>Mucorineae</taxon>
        <taxon>Mucoraceae</taxon>
        <taxon>Mucor</taxon>
    </lineage>
</organism>
<dbReference type="EMBL" id="DF836401">
    <property type="protein sequence ID" value="GAN06110.1"/>
    <property type="molecule type" value="Genomic_DNA"/>
</dbReference>
<keyword evidence="5" id="KW-1185">Reference proteome</keyword>
<dbReference type="OrthoDB" id="5954824at2759"/>
<dbReference type="InterPro" id="IPR008984">
    <property type="entry name" value="SMAD_FHA_dom_sf"/>
</dbReference>
<dbReference type="Gene3D" id="2.60.200.20">
    <property type="match status" value="1"/>
</dbReference>
<keyword evidence="1" id="KW-0539">Nucleus</keyword>
<feature type="domain" description="FHA" evidence="3">
    <location>
        <begin position="61"/>
        <end position="125"/>
    </location>
</feature>
<evidence type="ECO:0000313" key="5">
    <source>
        <dbReference type="Proteomes" id="UP000053815"/>
    </source>
</evidence>
<name>A0A0C9LV40_9FUNG</name>
<dbReference type="PANTHER" id="PTHR21712:SF29">
    <property type="entry name" value="PRE-RRNA-PROCESSING PROTEIN FHL1"/>
    <property type="match status" value="1"/>
</dbReference>
<feature type="region of interest" description="Disordered" evidence="2">
    <location>
        <begin position="262"/>
        <end position="311"/>
    </location>
</feature>
<feature type="compositionally biased region" description="Low complexity" evidence="2">
    <location>
        <begin position="480"/>
        <end position="493"/>
    </location>
</feature>
<dbReference type="PANTHER" id="PTHR21712">
    <property type="entry name" value="PRE-RRNA-PROCESSING PROTEIN FHL1"/>
    <property type="match status" value="1"/>
</dbReference>
<feature type="compositionally biased region" description="Polar residues" evidence="2">
    <location>
        <begin position="286"/>
        <end position="304"/>
    </location>
</feature>
<evidence type="ECO:0000256" key="1">
    <source>
        <dbReference type="ARBA" id="ARBA00023242"/>
    </source>
</evidence>
<evidence type="ECO:0000259" key="3">
    <source>
        <dbReference type="PROSITE" id="PS50006"/>
    </source>
</evidence>
<proteinExistence type="predicted"/>
<dbReference type="PROSITE" id="PS50006">
    <property type="entry name" value="FHA_DOMAIN"/>
    <property type="match status" value="1"/>
</dbReference>
<dbReference type="Proteomes" id="UP000053815">
    <property type="component" value="Unassembled WGS sequence"/>
</dbReference>